<dbReference type="Pfam" id="PF00328">
    <property type="entry name" value="His_Phos_2"/>
    <property type="match status" value="1"/>
</dbReference>
<dbReference type="EMBL" id="CP119901">
    <property type="protein sequence ID" value="WFD22667.1"/>
    <property type="molecule type" value="Genomic_DNA"/>
</dbReference>
<feature type="chain" id="PRO_5042243806" description="Acid phosphatase" evidence="2">
    <location>
        <begin position="19"/>
        <end position="616"/>
    </location>
</feature>
<evidence type="ECO:0000256" key="2">
    <source>
        <dbReference type="SAM" id="SignalP"/>
    </source>
</evidence>
<dbReference type="PANTHER" id="PTHR20963:SF42">
    <property type="entry name" value="PHOSPHOGLYCERATE MUTASE-LIKE PROTEIN"/>
    <property type="match status" value="1"/>
</dbReference>
<dbReference type="GO" id="GO:0003993">
    <property type="term" value="F:acid phosphatase activity"/>
    <property type="evidence" value="ECO:0007669"/>
    <property type="project" value="TreeGrafter"/>
</dbReference>
<dbReference type="InterPro" id="IPR000560">
    <property type="entry name" value="His_Pase_clade-2"/>
</dbReference>
<proteinExistence type="predicted"/>
<evidence type="ECO:0000256" key="1">
    <source>
        <dbReference type="ARBA" id="ARBA00022801"/>
    </source>
</evidence>
<dbReference type="PANTHER" id="PTHR20963">
    <property type="entry name" value="MULTIPLE INOSITOL POLYPHOSPHATE PHOSPHATASE-RELATED"/>
    <property type="match status" value="1"/>
</dbReference>
<evidence type="ECO:0008006" key="5">
    <source>
        <dbReference type="Google" id="ProtNLM"/>
    </source>
</evidence>
<dbReference type="InterPro" id="IPR033379">
    <property type="entry name" value="Acid_Pase_AS"/>
</dbReference>
<feature type="signal peptide" evidence="2">
    <location>
        <begin position="1"/>
        <end position="18"/>
    </location>
</feature>
<gene>
    <name evidence="3" type="ORF">MEQU1_001342</name>
</gene>
<keyword evidence="1" id="KW-0378">Hydrolase</keyword>
<keyword evidence="2" id="KW-0732">Signal</keyword>
<dbReference type="InterPro" id="IPR029033">
    <property type="entry name" value="His_PPase_superfam"/>
</dbReference>
<sequence length="616" mass="68818">MFGPIAFVPLVLAVAASAQTATPSFKNVTGTSNITFPTDVGFAGPVKYEGLPLLAQNDTVNSTAFQGNGYGVEMRELPLNATVDKATPDDIFRNLGTTSPYHAADDLFPETNAYRSMPEKCEIKEVHILHRHGARNPTLSAHEASFVFGSTVMNASKAGNLSASGDLAFLNDWNLTIGAENLVHQGAQELFDSGVKHYYDYARLMQNYTEKLVIRTTSQSRMLDSARYWALGFFGWNASELVNLEVLTETSKQNDTLAAYYSCPNSNKDSYFLGDKLSSQWQEVYTQAPIQRIQPMIPGVKLTPSLMYGMMSLCPYETVAMGYSRFCELFTKTDWENYEYDIDLQFQGNYGFMNPTGKAQGLGWVVEFLTRLNGSAFHGRVSGQNTTLDKNSTYFPTHQPLYADFTHDDIIHSVLTSLNVTQISDFLPATKPNPNRRYRSSRVTPFAARLVWEVLDCKEDKNNTSSYIRGKINEAVIPLNEDQGCAPRPDGLCKLQDFWSHQWKNAPKDAKFNLVCFGKNGTDFQLTGPHQALQLLSIMVVQRAAKQATNWKKIIPVEVYPIVLLTGLAVGVAGWQVARCARSPDVIWDKKNNPTPWNNIEQGTQYKLWNIGVRIS</sequence>
<dbReference type="AlphaFoldDB" id="A0AAF0EHX3"/>
<reference evidence="3" key="1">
    <citation type="submission" date="2023-03" db="EMBL/GenBank/DDBJ databases">
        <title>Mating type loci evolution in Malassezia.</title>
        <authorList>
            <person name="Coelho M.A."/>
        </authorList>
    </citation>
    <scope>NUCLEOTIDE SEQUENCE</scope>
    <source>
        <strain evidence="3">CBS 12830</strain>
    </source>
</reference>
<keyword evidence="4" id="KW-1185">Reference proteome</keyword>
<organism evidence="3 4">
    <name type="scientific">Malassezia equina</name>
    <dbReference type="NCBI Taxonomy" id="1381935"/>
    <lineage>
        <taxon>Eukaryota</taxon>
        <taxon>Fungi</taxon>
        <taxon>Dikarya</taxon>
        <taxon>Basidiomycota</taxon>
        <taxon>Ustilaginomycotina</taxon>
        <taxon>Malasseziomycetes</taxon>
        <taxon>Malasseziales</taxon>
        <taxon>Malasseziaceae</taxon>
        <taxon>Malassezia</taxon>
    </lineage>
</organism>
<dbReference type="InterPro" id="IPR010530">
    <property type="entry name" value="B12D"/>
</dbReference>
<accession>A0AAF0EHX3</accession>
<name>A0AAF0EHX3_9BASI</name>
<dbReference type="PROSITE" id="PS00616">
    <property type="entry name" value="HIS_ACID_PHOSPHAT_1"/>
    <property type="match status" value="1"/>
</dbReference>
<dbReference type="Pfam" id="PF06522">
    <property type="entry name" value="B12D"/>
    <property type="match status" value="1"/>
</dbReference>
<evidence type="ECO:0000313" key="4">
    <source>
        <dbReference type="Proteomes" id="UP001214415"/>
    </source>
</evidence>
<dbReference type="CDD" id="cd07061">
    <property type="entry name" value="HP_HAP_like"/>
    <property type="match status" value="1"/>
</dbReference>
<dbReference type="Proteomes" id="UP001214415">
    <property type="component" value="Chromosome 2"/>
</dbReference>
<evidence type="ECO:0000313" key="3">
    <source>
        <dbReference type="EMBL" id="WFD22667.1"/>
    </source>
</evidence>
<dbReference type="SUPFAM" id="SSF53254">
    <property type="entry name" value="Phosphoglycerate mutase-like"/>
    <property type="match status" value="1"/>
</dbReference>
<dbReference type="Gene3D" id="3.40.50.1240">
    <property type="entry name" value="Phosphoglycerate mutase-like"/>
    <property type="match status" value="1"/>
</dbReference>
<protein>
    <recommendedName>
        <fullName evidence="5">Acid phosphatase</fullName>
    </recommendedName>
</protein>